<dbReference type="EMBL" id="JAEVFJ010000034">
    <property type="protein sequence ID" value="KAH8091811.1"/>
    <property type="molecule type" value="Genomic_DNA"/>
</dbReference>
<dbReference type="Proteomes" id="UP000813824">
    <property type="component" value="Unassembled WGS sequence"/>
</dbReference>
<name>A0A8K0UH57_9AGAR</name>
<gene>
    <name evidence="1" type="ORF">BXZ70DRAFT_470314</name>
</gene>
<evidence type="ECO:0000313" key="2">
    <source>
        <dbReference type="Proteomes" id="UP000813824"/>
    </source>
</evidence>
<proteinExistence type="predicted"/>
<comment type="caution">
    <text evidence="1">The sequence shown here is derived from an EMBL/GenBank/DDBJ whole genome shotgun (WGS) entry which is preliminary data.</text>
</comment>
<dbReference type="OrthoDB" id="2745898at2759"/>
<evidence type="ECO:0008006" key="3">
    <source>
        <dbReference type="Google" id="ProtNLM"/>
    </source>
</evidence>
<dbReference type="SUPFAM" id="SSF81383">
    <property type="entry name" value="F-box domain"/>
    <property type="match status" value="1"/>
</dbReference>
<dbReference type="AlphaFoldDB" id="A0A8K0UH57"/>
<evidence type="ECO:0000313" key="1">
    <source>
        <dbReference type="EMBL" id="KAH8091811.1"/>
    </source>
</evidence>
<organism evidence="1 2">
    <name type="scientific">Cristinia sonorae</name>
    <dbReference type="NCBI Taxonomy" id="1940300"/>
    <lineage>
        <taxon>Eukaryota</taxon>
        <taxon>Fungi</taxon>
        <taxon>Dikarya</taxon>
        <taxon>Basidiomycota</taxon>
        <taxon>Agaricomycotina</taxon>
        <taxon>Agaricomycetes</taxon>
        <taxon>Agaricomycetidae</taxon>
        <taxon>Agaricales</taxon>
        <taxon>Pleurotineae</taxon>
        <taxon>Stephanosporaceae</taxon>
        <taxon>Cristinia</taxon>
    </lineage>
</organism>
<sequence>MAISLAILAGDINTGRLLTERSNPLHIPQELVELIIDTLSYDAPSLNACSLTCKAWLHRSQYRLHRHLRFSDVKHLVSDPHRYLEPATARYVYSLDLAALPTTTSPCHCGERVQAWDVIARLTQVRRLTIRNLEDAATITPFVPMVFPQVTELILGKAEFDSFAQFKSFFTSFTHLSRFQLDEFDIFPWLSESEEEDISEDEDDYLEFPLLQHLTLSGRTLYSAELIDLAFWLRSELPGPYSLRSLTFRTWYGGRFGTMKAYLAACRRSLEVLELPMGASEPNITRMNFARFGFKRLARLHSISFVAAENPWAIRQYTSDCVPLTLAQIDSKSMSHIRFDFSPARGTYLAALLDLHAVDHVLSQPPFANMRFADIICNRDQAHSRYTAERAIRKGLARTVQRGIVRLDFGDFLAPLIPVEAESSASRVNKNVLTDATFTAHSFCFPGV</sequence>
<reference evidence="1" key="1">
    <citation type="journal article" date="2021" name="New Phytol.">
        <title>Evolutionary innovations through gain and loss of genes in the ectomycorrhizal Boletales.</title>
        <authorList>
            <person name="Wu G."/>
            <person name="Miyauchi S."/>
            <person name="Morin E."/>
            <person name="Kuo A."/>
            <person name="Drula E."/>
            <person name="Varga T."/>
            <person name="Kohler A."/>
            <person name="Feng B."/>
            <person name="Cao Y."/>
            <person name="Lipzen A."/>
            <person name="Daum C."/>
            <person name="Hundley H."/>
            <person name="Pangilinan J."/>
            <person name="Johnson J."/>
            <person name="Barry K."/>
            <person name="LaButti K."/>
            <person name="Ng V."/>
            <person name="Ahrendt S."/>
            <person name="Min B."/>
            <person name="Choi I.G."/>
            <person name="Park H."/>
            <person name="Plett J.M."/>
            <person name="Magnuson J."/>
            <person name="Spatafora J.W."/>
            <person name="Nagy L.G."/>
            <person name="Henrissat B."/>
            <person name="Grigoriev I.V."/>
            <person name="Yang Z.L."/>
            <person name="Xu J."/>
            <person name="Martin F.M."/>
        </authorList>
    </citation>
    <scope>NUCLEOTIDE SEQUENCE</scope>
    <source>
        <strain evidence="1">KKN 215</strain>
    </source>
</reference>
<accession>A0A8K0UH57</accession>
<protein>
    <recommendedName>
        <fullName evidence="3">F-box domain-containing protein</fullName>
    </recommendedName>
</protein>
<keyword evidence="2" id="KW-1185">Reference proteome</keyword>
<dbReference type="InterPro" id="IPR036047">
    <property type="entry name" value="F-box-like_dom_sf"/>
</dbReference>